<feature type="compositionally biased region" description="Polar residues" evidence="1">
    <location>
        <begin position="12"/>
        <end position="30"/>
    </location>
</feature>
<name>A0A176VI56_MARPO</name>
<evidence type="ECO:0000313" key="3">
    <source>
        <dbReference type="Proteomes" id="UP000077202"/>
    </source>
</evidence>
<accession>A0A176VI56</accession>
<organism evidence="2 3">
    <name type="scientific">Marchantia polymorpha subsp. ruderalis</name>
    <dbReference type="NCBI Taxonomy" id="1480154"/>
    <lineage>
        <taxon>Eukaryota</taxon>
        <taxon>Viridiplantae</taxon>
        <taxon>Streptophyta</taxon>
        <taxon>Embryophyta</taxon>
        <taxon>Marchantiophyta</taxon>
        <taxon>Marchantiopsida</taxon>
        <taxon>Marchantiidae</taxon>
        <taxon>Marchantiales</taxon>
        <taxon>Marchantiaceae</taxon>
        <taxon>Marchantia</taxon>
    </lineage>
</organism>
<proteinExistence type="predicted"/>
<comment type="caution">
    <text evidence="2">The sequence shown here is derived from an EMBL/GenBank/DDBJ whole genome shotgun (WGS) entry which is preliminary data.</text>
</comment>
<sequence length="87" mass="9611">MLSTSRPEHLQSPRTMSTFRSASGSGSTSGELEWPYRVASRSFDGSHRPRNMSPSQTPPTPIPSAYDNLSGDGWLRTIIEESQLETL</sequence>
<evidence type="ECO:0000256" key="1">
    <source>
        <dbReference type="SAM" id="MobiDB-lite"/>
    </source>
</evidence>
<reference evidence="2" key="1">
    <citation type="submission" date="2016-03" db="EMBL/GenBank/DDBJ databases">
        <title>Mechanisms controlling the formation of the plant cell surface in tip-growing cells are functionally conserved among land plants.</title>
        <authorList>
            <person name="Honkanen S."/>
            <person name="Jones V.A."/>
            <person name="Morieri G."/>
            <person name="Champion C."/>
            <person name="Hetherington A.J."/>
            <person name="Kelly S."/>
            <person name="Saint-Marcoux D."/>
            <person name="Proust H."/>
            <person name="Prescott H."/>
            <person name="Dolan L."/>
        </authorList>
    </citation>
    <scope>NUCLEOTIDE SEQUENCE [LARGE SCALE GENOMIC DNA]</scope>
    <source>
        <tissue evidence="2">Whole gametophyte</tissue>
    </source>
</reference>
<evidence type="ECO:0000313" key="2">
    <source>
        <dbReference type="EMBL" id="OAE19476.1"/>
    </source>
</evidence>
<dbReference type="Proteomes" id="UP000077202">
    <property type="component" value="Unassembled WGS sequence"/>
</dbReference>
<dbReference type="EMBL" id="LVLJ01003850">
    <property type="protein sequence ID" value="OAE19476.1"/>
    <property type="molecule type" value="Genomic_DNA"/>
</dbReference>
<gene>
    <name evidence="2" type="ORF">AXG93_1040s1400</name>
</gene>
<feature type="region of interest" description="Disordered" evidence="1">
    <location>
        <begin position="1"/>
        <end position="70"/>
    </location>
</feature>
<feature type="compositionally biased region" description="Basic and acidic residues" evidence="1">
    <location>
        <begin position="1"/>
        <end position="11"/>
    </location>
</feature>
<keyword evidence="3" id="KW-1185">Reference proteome</keyword>
<protein>
    <submittedName>
        <fullName evidence="2">Uncharacterized protein</fullName>
    </submittedName>
</protein>
<dbReference type="AlphaFoldDB" id="A0A176VI56"/>